<dbReference type="Pfam" id="PF07811">
    <property type="entry name" value="TadE"/>
    <property type="match status" value="1"/>
</dbReference>
<sequence length="139" mass="14628">MRTRQVRLSRRERGAAAVEFGLILPVLLLLVGGIIDFGIMFNKQILLTNAARDGARMVVTNASVATGWSQGYIDGRIRNAASPLTSGSLTVSSTAWDCSAGPGSQITVTVAAPYDYTVLKFVPGLPKPAIKGTATMTCA</sequence>
<organism evidence="3 4">
    <name type="scientific">Knoellia koreensis</name>
    <dbReference type="NCBI Taxonomy" id="2730921"/>
    <lineage>
        <taxon>Bacteria</taxon>
        <taxon>Bacillati</taxon>
        <taxon>Actinomycetota</taxon>
        <taxon>Actinomycetes</taxon>
        <taxon>Micrococcales</taxon>
        <taxon>Intrasporangiaceae</taxon>
        <taxon>Knoellia</taxon>
    </lineage>
</organism>
<dbReference type="InterPro" id="IPR012495">
    <property type="entry name" value="TadE-like_dom"/>
</dbReference>
<reference evidence="3 4" key="1">
    <citation type="submission" date="2020-04" db="EMBL/GenBank/DDBJ databases">
        <title>Knoellia sp. isolate from air conditioner.</title>
        <authorList>
            <person name="Chea S."/>
            <person name="Kim D.-U."/>
        </authorList>
    </citation>
    <scope>NUCLEOTIDE SEQUENCE [LARGE SCALE GENOMIC DNA]</scope>
    <source>
        <strain evidence="3 4">DB2414S</strain>
    </source>
</reference>
<accession>A0A849H9B3</accession>
<proteinExistence type="predicted"/>
<keyword evidence="1" id="KW-0472">Membrane</keyword>
<evidence type="ECO:0000256" key="1">
    <source>
        <dbReference type="SAM" id="Phobius"/>
    </source>
</evidence>
<dbReference type="EMBL" id="JABEPQ010000002">
    <property type="protein sequence ID" value="NNM46336.1"/>
    <property type="molecule type" value="Genomic_DNA"/>
</dbReference>
<name>A0A849H9B3_9MICO</name>
<comment type="caution">
    <text evidence="3">The sequence shown here is derived from an EMBL/GenBank/DDBJ whole genome shotgun (WGS) entry which is preliminary data.</text>
</comment>
<gene>
    <name evidence="3" type="ORF">HJG52_09995</name>
</gene>
<protein>
    <submittedName>
        <fullName evidence="3">Pilus assembly protein</fullName>
    </submittedName>
</protein>
<dbReference type="AlphaFoldDB" id="A0A849H9B3"/>
<evidence type="ECO:0000259" key="2">
    <source>
        <dbReference type="Pfam" id="PF07811"/>
    </source>
</evidence>
<keyword evidence="4" id="KW-1185">Reference proteome</keyword>
<keyword evidence="1" id="KW-1133">Transmembrane helix</keyword>
<feature type="transmembrane region" description="Helical" evidence="1">
    <location>
        <begin position="20"/>
        <end position="41"/>
    </location>
</feature>
<evidence type="ECO:0000313" key="3">
    <source>
        <dbReference type="EMBL" id="NNM46336.1"/>
    </source>
</evidence>
<dbReference type="Proteomes" id="UP000588586">
    <property type="component" value="Unassembled WGS sequence"/>
</dbReference>
<feature type="domain" description="TadE-like" evidence="2">
    <location>
        <begin position="14"/>
        <end position="56"/>
    </location>
</feature>
<evidence type="ECO:0000313" key="4">
    <source>
        <dbReference type="Proteomes" id="UP000588586"/>
    </source>
</evidence>
<keyword evidence="1" id="KW-0812">Transmembrane</keyword>